<proteinExistence type="predicted"/>
<evidence type="ECO:0000313" key="2">
    <source>
        <dbReference type="Proteomes" id="UP000499080"/>
    </source>
</evidence>
<reference evidence="1 2" key="1">
    <citation type="journal article" date="2019" name="Sci. Rep.">
        <title>Orb-weaving spider Araneus ventricosus genome elucidates the spidroin gene catalogue.</title>
        <authorList>
            <person name="Kono N."/>
            <person name="Nakamura H."/>
            <person name="Ohtoshi R."/>
            <person name="Moran D.A.P."/>
            <person name="Shinohara A."/>
            <person name="Yoshida Y."/>
            <person name="Fujiwara M."/>
            <person name="Mori M."/>
            <person name="Tomita M."/>
            <person name="Arakawa K."/>
        </authorList>
    </citation>
    <scope>NUCLEOTIDE SEQUENCE [LARGE SCALE GENOMIC DNA]</scope>
</reference>
<name>A0A4Y2B5C9_ARAVE</name>
<comment type="caution">
    <text evidence="1">The sequence shown here is derived from an EMBL/GenBank/DDBJ whole genome shotgun (WGS) entry which is preliminary data.</text>
</comment>
<evidence type="ECO:0000313" key="1">
    <source>
        <dbReference type="EMBL" id="GBL86264.1"/>
    </source>
</evidence>
<organism evidence="1 2">
    <name type="scientific">Araneus ventricosus</name>
    <name type="common">Orbweaver spider</name>
    <name type="synonym">Epeira ventricosa</name>
    <dbReference type="NCBI Taxonomy" id="182803"/>
    <lineage>
        <taxon>Eukaryota</taxon>
        <taxon>Metazoa</taxon>
        <taxon>Ecdysozoa</taxon>
        <taxon>Arthropoda</taxon>
        <taxon>Chelicerata</taxon>
        <taxon>Arachnida</taxon>
        <taxon>Araneae</taxon>
        <taxon>Araneomorphae</taxon>
        <taxon>Entelegynae</taxon>
        <taxon>Araneoidea</taxon>
        <taxon>Araneidae</taxon>
        <taxon>Araneus</taxon>
    </lineage>
</organism>
<dbReference type="AlphaFoldDB" id="A0A4Y2B5C9"/>
<accession>A0A4Y2B5C9</accession>
<dbReference type="EMBL" id="BGPR01000047">
    <property type="protein sequence ID" value="GBL86264.1"/>
    <property type="molecule type" value="Genomic_DNA"/>
</dbReference>
<sequence>MTFLWLLRVPGALHKDMRVRLKRIPAFVWEQNTSPLLWCSVNIFLHQANWPRQRAAMSGTGLQTQRPDYSNRLYMDCLKIVVLSKGEIFRYKSAAVHCLFL</sequence>
<keyword evidence="2" id="KW-1185">Reference proteome</keyword>
<dbReference type="Proteomes" id="UP000499080">
    <property type="component" value="Unassembled WGS sequence"/>
</dbReference>
<protein>
    <submittedName>
        <fullName evidence="1">Uncharacterized protein</fullName>
    </submittedName>
</protein>
<gene>
    <name evidence="1" type="ORF">AVEN_131991_1</name>
</gene>